<comment type="similarity">
    <text evidence="1">Belongs to the metallo-dependent hydrolases superfamily. TatD-type hydrolase family.</text>
</comment>
<feature type="binding site" evidence="4">
    <location>
        <position position="9"/>
    </location>
    <ligand>
        <name>a divalent metal cation</name>
        <dbReference type="ChEBI" id="CHEBI:60240"/>
        <label>1</label>
    </ligand>
</feature>
<feature type="binding site" evidence="4">
    <location>
        <position position="93"/>
    </location>
    <ligand>
        <name>a divalent metal cation</name>
        <dbReference type="ChEBI" id="CHEBI:60240"/>
        <label>1</label>
    </ligand>
</feature>
<dbReference type="Gene3D" id="3.20.20.140">
    <property type="entry name" value="Metal-dependent hydrolases"/>
    <property type="match status" value="1"/>
</dbReference>
<feature type="binding site" evidence="4">
    <location>
        <position position="205"/>
    </location>
    <ligand>
        <name>a divalent metal cation</name>
        <dbReference type="ChEBI" id="CHEBI:60240"/>
        <label>1</label>
    </ligand>
</feature>
<feature type="binding site" evidence="4">
    <location>
        <position position="129"/>
    </location>
    <ligand>
        <name>a divalent metal cation</name>
        <dbReference type="ChEBI" id="CHEBI:60240"/>
        <label>2</label>
    </ligand>
</feature>
<dbReference type="AlphaFoldDB" id="A0A8J6TLS4"/>
<feature type="binding site" evidence="4">
    <location>
        <position position="7"/>
    </location>
    <ligand>
        <name>a divalent metal cation</name>
        <dbReference type="ChEBI" id="CHEBI:60240"/>
        <label>1</label>
    </ligand>
</feature>
<evidence type="ECO:0000313" key="6">
    <source>
        <dbReference type="Proteomes" id="UP000603434"/>
    </source>
</evidence>
<evidence type="ECO:0000256" key="1">
    <source>
        <dbReference type="ARBA" id="ARBA00009275"/>
    </source>
</evidence>
<dbReference type="GO" id="GO:0004536">
    <property type="term" value="F:DNA nuclease activity"/>
    <property type="evidence" value="ECO:0007669"/>
    <property type="project" value="InterPro"/>
</dbReference>
<feature type="binding site" evidence="4">
    <location>
        <position position="154"/>
    </location>
    <ligand>
        <name>a divalent metal cation</name>
        <dbReference type="ChEBI" id="CHEBI:60240"/>
        <label>2</label>
    </ligand>
</feature>
<organism evidence="5 6">
    <name type="scientific">Candidatus Desulfatibia profunda</name>
    <dbReference type="NCBI Taxonomy" id="2841695"/>
    <lineage>
        <taxon>Bacteria</taxon>
        <taxon>Pseudomonadati</taxon>
        <taxon>Thermodesulfobacteriota</taxon>
        <taxon>Desulfobacteria</taxon>
        <taxon>Desulfobacterales</taxon>
        <taxon>Desulfobacterales incertae sedis</taxon>
        <taxon>Candidatus Desulfatibia</taxon>
    </lineage>
</organism>
<dbReference type="NCBIfam" id="TIGR00010">
    <property type="entry name" value="YchF/TatD family DNA exonuclease"/>
    <property type="match status" value="1"/>
</dbReference>
<comment type="caution">
    <text evidence="5">The sequence shown here is derived from an EMBL/GenBank/DDBJ whole genome shotgun (WGS) entry which is preliminary data.</text>
</comment>
<dbReference type="GO" id="GO:0016788">
    <property type="term" value="F:hydrolase activity, acting on ester bonds"/>
    <property type="evidence" value="ECO:0007669"/>
    <property type="project" value="InterPro"/>
</dbReference>
<dbReference type="EMBL" id="JACNJH010000099">
    <property type="protein sequence ID" value="MBC8360636.1"/>
    <property type="molecule type" value="Genomic_DNA"/>
</dbReference>
<dbReference type="PANTHER" id="PTHR46124:SF2">
    <property type="entry name" value="D-AMINOACYL-TRNA DEACYLASE"/>
    <property type="match status" value="1"/>
</dbReference>
<accession>A0A8J6TLS4</accession>
<dbReference type="PIRSF" id="PIRSF005902">
    <property type="entry name" value="DNase_TatD"/>
    <property type="match status" value="1"/>
</dbReference>
<evidence type="ECO:0000256" key="2">
    <source>
        <dbReference type="ARBA" id="ARBA00022723"/>
    </source>
</evidence>
<dbReference type="PANTHER" id="PTHR46124">
    <property type="entry name" value="D-AMINOACYL-TRNA DEACYLASE"/>
    <property type="match status" value="1"/>
</dbReference>
<dbReference type="FunFam" id="3.20.20.140:FF:000005">
    <property type="entry name" value="TatD family hydrolase"/>
    <property type="match status" value="1"/>
</dbReference>
<keyword evidence="2 4" id="KW-0479">Metal-binding</keyword>
<name>A0A8J6TLS4_9BACT</name>
<proteinExistence type="inferred from homology"/>
<evidence type="ECO:0000256" key="3">
    <source>
        <dbReference type="ARBA" id="ARBA00022801"/>
    </source>
</evidence>
<dbReference type="PROSITE" id="PS01137">
    <property type="entry name" value="TATD_1"/>
    <property type="match status" value="1"/>
</dbReference>
<reference evidence="5 6" key="1">
    <citation type="submission" date="2020-08" db="EMBL/GenBank/DDBJ databases">
        <title>Bridging the membrane lipid divide: bacteria of the FCB group superphylum have the potential to synthesize archaeal ether lipids.</title>
        <authorList>
            <person name="Villanueva L."/>
            <person name="Von Meijenfeldt F.A.B."/>
            <person name="Westbye A.B."/>
            <person name="Yadav S."/>
            <person name="Hopmans E.C."/>
            <person name="Dutilh B.E."/>
            <person name="Sinninghe Damste J.S."/>
        </authorList>
    </citation>
    <scope>NUCLEOTIDE SEQUENCE [LARGE SCALE GENOMIC DNA]</scope>
    <source>
        <strain evidence="5">NIOZ-UU30</strain>
    </source>
</reference>
<dbReference type="GO" id="GO:0005829">
    <property type="term" value="C:cytosol"/>
    <property type="evidence" value="ECO:0007669"/>
    <property type="project" value="TreeGrafter"/>
</dbReference>
<evidence type="ECO:0000256" key="4">
    <source>
        <dbReference type="PIRSR" id="PIRSR005902-1"/>
    </source>
</evidence>
<dbReference type="InterPro" id="IPR015991">
    <property type="entry name" value="TatD/YcfH-like"/>
</dbReference>
<dbReference type="Proteomes" id="UP000603434">
    <property type="component" value="Unassembled WGS sequence"/>
</dbReference>
<dbReference type="Pfam" id="PF01026">
    <property type="entry name" value="TatD_DNase"/>
    <property type="match status" value="1"/>
</dbReference>
<dbReference type="InterPro" id="IPR001130">
    <property type="entry name" value="TatD-like"/>
</dbReference>
<dbReference type="CDD" id="cd01310">
    <property type="entry name" value="TatD_DNAse"/>
    <property type="match status" value="1"/>
</dbReference>
<gene>
    <name evidence="5" type="ORF">H8E23_04485</name>
</gene>
<protein>
    <submittedName>
        <fullName evidence="5">TatD family hydrolase</fullName>
    </submittedName>
</protein>
<dbReference type="PROSITE" id="PS01091">
    <property type="entry name" value="TATD_3"/>
    <property type="match status" value="1"/>
</dbReference>
<sequence>MKLFDSHCHLDDQTFDADIDAVIQRMQAAGVAAAMIVGTTQERSIRAVSIAESYPGCYASVGIHPHDAKEGSEETLKFLVNLAKNPKVRAWGEIGLDFNRMFSPRKDQEMWLVRQLEIAAELDLAVIFHERDSSGRLIEILKTCHKTFHAGVIHCFSGEKSELKQYLDLGLYIGITGIVTIKNRGAELRKLAPLIPADRILVETDAPYLTPVPEKNHTRRNEPAFVRSVLLKLAEVRREDPEHFSAQVWKNTCRLFNIQINQRVQTLL</sequence>
<keyword evidence="3 5" id="KW-0378">Hydrolase</keyword>
<evidence type="ECO:0000313" key="5">
    <source>
        <dbReference type="EMBL" id="MBC8360636.1"/>
    </source>
</evidence>
<dbReference type="SUPFAM" id="SSF51556">
    <property type="entry name" value="Metallo-dependent hydrolases"/>
    <property type="match status" value="1"/>
</dbReference>
<dbReference type="GO" id="GO:0046872">
    <property type="term" value="F:metal ion binding"/>
    <property type="evidence" value="ECO:0007669"/>
    <property type="project" value="UniProtKB-KW"/>
</dbReference>
<dbReference type="InterPro" id="IPR032466">
    <property type="entry name" value="Metal_Hydrolase"/>
</dbReference>
<dbReference type="InterPro" id="IPR018228">
    <property type="entry name" value="DNase_TatD-rel_CS"/>
</dbReference>